<feature type="compositionally biased region" description="Low complexity" evidence="1">
    <location>
        <begin position="331"/>
        <end position="345"/>
    </location>
</feature>
<feature type="region of interest" description="Disordered" evidence="1">
    <location>
        <begin position="268"/>
        <end position="349"/>
    </location>
</feature>
<accession>A0A077QZQ6</accession>
<feature type="region of interest" description="Disordered" evidence="1">
    <location>
        <begin position="65"/>
        <end position="118"/>
    </location>
</feature>
<organism evidence="2">
    <name type="scientific">Melanopsichium pennsylvanicum 4</name>
    <dbReference type="NCBI Taxonomy" id="1398559"/>
    <lineage>
        <taxon>Eukaryota</taxon>
        <taxon>Fungi</taxon>
        <taxon>Dikarya</taxon>
        <taxon>Basidiomycota</taxon>
        <taxon>Ustilaginomycotina</taxon>
        <taxon>Ustilaginomycetes</taxon>
        <taxon>Ustilaginales</taxon>
        <taxon>Ustilaginaceae</taxon>
        <taxon>Melanopsichium</taxon>
    </lineage>
</organism>
<feature type="region of interest" description="Disordered" evidence="1">
    <location>
        <begin position="427"/>
        <end position="447"/>
    </location>
</feature>
<dbReference type="AlphaFoldDB" id="A0A077QZQ6"/>
<evidence type="ECO:0000313" key="2">
    <source>
        <dbReference type="EMBL" id="CDI51957.1"/>
    </source>
</evidence>
<feature type="compositionally biased region" description="Low complexity" evidence="1">
    <location>
        <begin position="306"/>
        <end position="318"/>
    </location>
</feature>
<sequence>MQGINAAFDDAYRTHRIEIGDDPSTLPNPYSRPCLTRNVATTSNSANGDGFLPDTAEISSGGFMLEDDAPGNNGGGGGFILDDDHETGGGFIPSSDDDQEEHNQASSSHPKNLSNPTTIPLSAIPEALTNLGVDATDASVLSLFAETAYTPSSSRRRLAPGQKAEKVVGRVEFQQVASILLDQMQQASSSSSSKTETRSRDAGRSRPKRKAAVESRAKAAEIMDDEQNDAGAGEGGGGFIVDDVDNSEDDFEASSILGKRRANVEAFDTGSDLSSQDEDEFDVDSAIRDSGNRRRRRGADVRTFASPSLSVSPSPSEESTPKRQRRNRKASSLTSSSSSTIRTTTHLNPLQRSNASTLFQLLLDHLSSSSSSSTTTMKLPITQRRIGPNELTHIVASIGEKIPLNEIREMIDEAAKLFMPASFRADEDDDVDEEGENRGATMGQRKSAEAIRGAAAAQGISSSASVGLDEFAGVLVHNLLI</sequence>
<reference evidence="2" key="1">
    <citation type="journal article" date="2014" name="Genome Biol. Evol.">
        <title>Gene Loss Rather Than Gene Gain Is Associated with a Host Jump from Monocots to Dicots in the Smut Fungus Melanopsichium pennsylvanicum.</title>
        <authorList>
            <person name="Sharma R."/>
            <person name="Mishra B."/>
            <person name="Runge F."/>
            <person name="Thines M."/>
        </authorList>
    </citation>
    <scope>NUCLEOTIDE SEQUENCE</scope>
    <source>
        <strain evidence="2">4</strain>
    </source>
</reference>
<proteinExistence type="predicted"/>
<evidence type="ECO:0000256" key="1">
    <source>
        <dbReference type="SAM" id="MobiDB-lite"/>
    </source>
</evidence>
<feature type="compositionally biased region" description="Polar residues" evidence="1">
    <location>
        <begin position="104"/>
        <end position="118"/>
    </location>
</feature>
<feature type="compositionally biased region" description="Basic and acidic residues" evidence="1">
    <location>
        <begin position="211"/>
        <end position="221"/>
    </location>
</feature>
<feature type="compositionally biased region" description="Basic and acidic residues" evidence="1">
    <location>
        <begin position="195"/>
        <end position="204"/>
    </location>
</feature>
<feature type="region of interest" description="Disordered" evidence="1">
    <location>
        <begin position="183"/>
        <end position="245"/>
    </location>
</feature>
<dbReference type="EMBL" id="HG529522">
    <property type="protein sequence ID" value="CDI51957.1"/>
    <property type="molecule type" value="Genomic_DNA"/>
</dbReference>
<name>A0A077QZQ6_9BASI</name>
<protein>
    <submittedName>
        <fullName evidence="2">Uncharacterized protein</fullName>
    </submittedName>
</protein>